<dbReference type="RefSeq" id="WP_284254331.1">
    <property type="nucleotide sequence ID" value="NZ_BAAAQO010000002.1"/>
</dbReference>
<accession>A0ABQ6K588</accession>
<organism evidence="3 4">
    <name type="scientific">Pseudolysinimonas kribbensis</name>
    <dbReference type="NCBI Taxonomy" id="433641"/>
    <lineage>
        <taxon>Bacteria</taxon>
        <taxon>Bacillati</taxon>
        <taxon>Actinomycetota</taxon>
        <taxon>Actinomycetes</taxon>
        <taxon>Micrococcales</taxon>
        <taxon>Microbacteriaceae</taxon>
        <taxon>Pseudolysinimonas</taxon>
    </lineage>
</organism>
<dbReference type="EMBL" id="BSVB01000001">
    <property type="protein sequence ID" value="GMA95588.1"/>
    <property type="molecule type" value="Genomic_DNA"/>
</dbReference>
<evidence type="ECO:0000256" key="1">
    <source>
        <dbReference type="SAM" id="MobiDB-lite"/>
    </source>
</evidence>
<sequence length="180" mass="18576">MAEDDQKRVDPRYDPAFQRGYAGEVRMGQRGESALRRAAVVSAGPARVVATPSTAAAEPASPVAGSPAAEVIPTGPSDSRADASNESILISEPVSARDVTRNPFYLAAAALAVVLIVGGAVWLNQGFAAIADDRTSTTVGYYAAMAMSFGAPLTIGIGVAIIAGLLFVLARGWRARDEEG</sequence>
<keyword evidence="2" id="KW-1133">Transmembrane helix</keyword>
<dbReference type="Proteomes" id="UP001157034">
    <property type="component" value="Unassembled WGS sequence"/>
</dbReference>
<name>A0ABQ6K588_9MICO</name>
<feature type="transmembrane region" description="Helical" evidence="2">
    <location>
        <begin position="143"/>
        <end position="170"/>
    </location>
</feature>
<keyword evidence="2" id="KW-0472">Membrane</keyword>
<evidence type="ECO:0000313" key="3">
    <source>
        <dbReference type="EMBL" id="GMA95588.1"/>
    </source>
</evidence>
<keyword evidence="2" id="KW-0812">Transmembrane</keyword>
<protein>
    <submittedName>
        <fullName evidence="3">Uncharacterized protein</fullName>
    </submittedName>
</protein>
<feature type="compositionally biased region" description="Low complexity" evidence="1">
    <location>
        <begin position="51"/>
        <end position="71"/>
    </location>
</feature>
<keyword evidence="4" id="KW-1185">Reference proteome</keyword>
<gene>
    <name evidence="3" type="ORF">GCM10025881_24120</name>
</gene>
<comment type="caution">
    <text evidence="3">The sequence shown here is derived from an EMBL/GenBank/DDBJ whole genome shotgun (WGS) entry which is preliminary data.</text>
</comment>
<feature type="region of interest" description="Disordered" evidence="1">
    <location>
        <begin position="51"/>
        <end position="82"/>
    </location>
</feature>
<reference evidence="4" key="1">
    <citation type="journal article" date="2019" name="Int. J. Syst. Evol. Microbiol.">
        <title>The Global Catalogue of Microorganisms (GCM) 10K type strain sequencing project: providing services to taxonomists for standard genome sequencing and annotation.</title>
        <authorList>
            <consortium name="The Broad Institute Genomics Platform"/>
            <consortium name="The Broad Institute Genome Sequencing Center for Infectious Disease"/>
            <person name="Wu L."/>
            <person name="Ma J."/>
        </authorList>
    </citation>
    <scope>NUCLEOTIDE SEQUENCE [LARGE SCALE GENOMIC DNA]</scope>
    <source>
        <strain evidence="4">NBRC 108894</strain>
    </source>
</reference>
<feature type="transmembrane region" description="Helical" evidence="2">
    <location>
        <begin position="104"/>
        <end position="123"/>
    </location>
</feature>
<evidence type="ECO:0000256" key="2">
    <source>
        <dbReference type="SAM" id="Phobius"/>
    </source>
</evidence>
<evidence type="ECO:0000313" key="4">
    <source>
        <dbReference type="Proteomes" id="UP001157034"/>
    </source>
</evidence>
<proteinExistence type="predicted"/>